<dbReference type="EMBL" id="CP119311">
    <property type="protein sequence ID" value="WEK35222.1"/>
    <property type="molecule type" value="Genomic_DNA"/>
</dbReference>
<dbReference type="Proteomes" id="UP001220610">
    <property type="component" value="Chromosome"/>
</dbReference>
<evidence type="ECO:0008006" key="5">
    <source>
        <dbReference type="Google" id="ProtNLM"/>
    </source>
</evidence>
<evidence type="ECO:0000313" key="4">
    <source>
        <dbReference type="Proteomes" id="UP001220610"/>
    </source>
</evidence>
<evidence type="ECO:0000256" key="1">
    <source>
        <dbReference type="SAM" id="MobiDB-lite"/>
    </source>
</evidence>
<name>A0AAJ5WT78_9BACT</name>
<accession>A0AAJ5WT78</accession>
<evidence type="ECO:0000313" key="3">
    <source>
        <dbReference type="EMBL" id="WEK35222.1"/>
    </source>
</evidence>
<feature type="signal peptide" evidence="2">
    <location>
        <begin position="1"/>
        <end position="17"/>
    </location>
</feature>
<keyword evidence="2" id="KW-0732">Signal</keyword>
<evidence type="ECO:0000256" key="2">
    <source>
        <dbReference type="SAM" id="SignalP"/>
    </source>
</evidence>
<feature type="chain" id="PRO_5042576648" description="MORN repeat protein" evidence="2">
    <location>
        <begin position="18"/>
        <end position="219"/>
    </location>
</feature>
<gene>
    <name evidence="3" type="ORF">P0Y53_22255</name>
</gene>
<dbReference type="Gene3D" id="2.20.110.10">
    <property type="entry name" value="Histone H3 K4-specific methyltransferase SET7/9 N-terminal domain"/>
    <property type="match status" value="1"/>
</dbReference>
<organism evidence="3 4">
    <name type="scientific">Candidatus Pseudobacter hemicellulosilyticus</name>
    <dbReference type="NCBI Taxonomy" id="3121375"/>
    <lineage>
        <taxon>Bacteria</taxon>
        <taxon>Pseudomonadati</taxon>
        <taxon>Bacteroidota</taxon>
        <taxon>Chitinophagia</taxon>
        <taxon>Chitinophagales</taxon>
        <taxon>Chitinophagaceae</taxon>
        <taxon>Pseudobacter</taxon>
    </lineage>
</organism>
<dbReference type="SUPFAM" id="SSF82185">
    <property type="entry name" value="Histone H3 K4-specific methyltransferase SET7/9 N-terminal domain"/>
    <property type="match status" value="1"/>
</dbReference>
<proteinExistence type="predicted"/>
<dbReference type="AlphaFoldDB" id="A0AAJ5WT78"/>
<reference evidence="3" key="1">
    <citation type="submission" date="2023-03" db="EMBL/GenBank/DDBJ databases">
        <title>Andean soil-derived lignocellulolytic bacterial consortium as a source of novel taxa and putative plastic-active enzymes.</title>
        <authorList>
            <person name="Diaz-Garcia L."/>
            <person name="Chuvochina M."/>
            <person name="Feuerriegel G."/>
            <person name="Bunk B."/>
            <person name="Sproer C."/>
            <person name="Streit W.R."/>
            <person name="Rodriguez L.M."/>
            <person name="Overmann J."/>
            <person name="Jimenez D.J."/>
        </authorList>
    </citation>
    <scope>NUCLEOTIDE SEQUENCE</scope>
    <source>
        <strain evidence="3">MAG 7</strain>
    </source>
</reference>
<sequence length="219" mass="25589">MRCFLFLLLFVYSGAGAQSLWKEYSLNARGDTMNRIDRWDRKQGPWLIHYDNLRGEPGFEEEGWYKNNKKTGEWKLYSLMGDHIGTEYYKWDMKDSICSYYTIHGQLRLEQSWKAFNPDKAYDTLEIEDPEKFDTYRTVIVKNEGAAVRHGVWKYYDAESGALIRTETYTLGKLEGEKKTVAAPTEKKAIPKTKEMQEFEKMKGKKKVRYQDGSTGGGH</sequence>
<protein>
    <recommendedName>
        <fullName evidence="5">MORN repeat protein</fullName>
    </recommendedName>
</protein>
<feature type="region of interest" description="Disordered" evidence="1">
    <location>
        <begin position="182"/>
        <end position="219"/>
    </location>
</feature>
<feature type="compositionally biased region" description="Basic and acidic residues" evidence="1">
    <location>
        <begin position="182"/>
        <end position="202"/>
    </location>
</feature>